<evidence type="ECO:0000313" key="3">
    <source>
        <dbReference type="Proteomes" id="UP000054988"/>
    </source>
</evidence>
<keyword evidence="1" id="KW-1133">Transmembrane helix</keyword>
<reference evidence="2 3" key="1">
    <citation type="submission" date="2015-12" db="EMBL/GenBank/DDBJ databases">
        <title>Draft genome sequence of Moniliophthora roreri, the causal agent of frosty pod rot of cacao.</title>
        <authorList>
            <person name="Aime M.C."/>
            <person name="Diaz-Valderrama J.R."/>
            <person name="Kijpornyongpan T."/>
            <person name="Phillips-Mora W."/>
        </authorList>
    </citation>
    <scope>NUCLEOTIDE SEQUENCE [LARGE SCALE GENOMIC DNA]</scope>
    <source>
        <strain evidence="2 3">MCA 2952</strain>
    </source>
</reference>
<evidence type="ECO:0000256" key="1">
    <source>
        <dbReference type="SAM" id="Phobius"/>
    </source>
</evidence>
<evidence type="ECO:0000313" key="2">
    <source>
        <dbReference type="EMBL" id="KTB38857.1"/>
    </source>
</evidence>
<name>A0A0W0FR51_MONRR</name>
<proteinExistence type="predicted"/>
<protein>
    <submittedName>
        <fullName evidence="2">Uncharacterized protein</fullName>
    </submittedName>
</protein>
<keyword evidence="1" id="KW-0472">Membrane</keyword>
<dbReference type="AlphaFoldDB" id="A0A0W0FR51"/>
<dbReference type="EMBL" id="LATX01001725">
    <property type="protein sequence ID" value="KTB38857.1"/>
    <property type="molecule type" value="Genomic_DNA"/>
</dbReference>
<gene>
    <name evidence="2" type="ORF">WG66_8560</name>
</gene>
<sequence length="81" mass="9119">MCVEDDFHVPLRCFGLVVFDASSFGSPFLGFITDFVGEVAALSVVLVDAFDAMERDSSKWVWRSTEFGIKAYRVCCWRVSP</sequence>
<organism evidence="2 3">
    <name type="scientific">Moniliophthora roreri</name>
    <name type="common">Frosty pod rot fungus</name>
    <name type="synonym">Monilia roreri</name>
    <dbReference type="NCBI Taxonomy" id="221103"/>
    <lineage>
        <taxon>Eukaryota</taxon>
        <taxon>Fungi</taxon>
        <taxon>Dikarya</taxon>
        <taxon>Basidiomycota</taxon>
        <taxon>Agaricomycotina</taxon>
        <taxon>Agaricomycetes</taxon>
        <taxon>Agaricomycetidae</taxon>
        <taxon>Agaricales</taxon>
        <taxon>Marasmiineae</taxon>
        <taxon>Marasmiaceae</taxon>
        <taxon>Moniliophthora</taxon>
    </lineage>
</organism>
<comment type="caution">
    <text evidence="2">The sequence shown here is derived from an EMBL/GenBank/DDBJ whole genome shotgun (WGS) entry which is preliminary data.</text>
</comment>
<dbReference type="Proteomes" id="UP000054988">
    <property type="component" value="Unassembled WGS sequence"/>
</dbReference>
<feature type="transmembrane region" description="Helical" evidence="1">
    <location>
        <begin position="28"/>
        <end position="50"/>
    </location>
</feature>
<accession>A0A0W0FR51</accession>
<keyword evidence="1" id="KW-0812">Transmembrane</keyword>